<dbReference type="EMBL" id="JACFYF010000009">
    <property type="protein sequence ID" value="MBA5763493.1"/>
    <property type="molecule type" value="Genomic_DNA"/>
</dbReference>
<sequence length="179" mass="21196">MRWILWVVVTSVSWTTYAKDTINKYGDLEVERLKNAGWFASLSEVSMVDELELTQKFSDILRNCKIEHQHTSHQHNRQQVNECVDEHFSQYLEMPLKDLRNWDKQRELLESDNESIDERLKVLETRFVQISEKQTLTEADVQQINQIMQQMSTLALEKANVTNRHTEDVSPYIENIINN</sequence>
<name>A0A7W2IUP3_9VIBR</name>
<feature type="coiled-coil region" evidence="1">
    <location>
        <begin position="99"/>
        <end position="126"/>
    </location>
</feature>
<reference evidence="2 3" key="1">
    <citation type="submission" date="2020-07" db="EMBL/GenBank/DDBJ databases">
        <title>Vibrio marinisediminis sp. nov., isolated from marine sediment.</title>
        <authorList>
            <person name="Ji X."/>
        </authorList>
    </citation>
    <scope>NUCLEOTIDE SEQUENCE [LARGE SCALE GENOMIC DNA]</scope>
    <source>
        <strain evidence="2 3">404</strain>
    </source>
</reference>
<evidence type="ECO:0000313" key="2">
    <source>
        <dbReference type="EMBL" id="MBA5763493.1"/>
    </source>
</evidence>
<accession>A0A7W2IUP3</accession>
<evidence type="ECO:0000313" key="3">
    <source>
        <dbReference type="Proteomes" id="UP000571701"/>
    </source>
</evidence>
<evidence type="ECO:0000256" key="1">
    <source>
        <dbReference type="SAM" id="Coils"/>
    </source>
</evidence>
<keyword evidence="1" id="KW-0175">Coiled coil</keyword>
<dbReference type="Proteomes" id="UP000571701">
    <property type="component" value="Unassembled WGS sequence"/>
</dbReference>
<proteinExistence type="predicted"/>
<dbReference type="AlphaFoldDB" id="A0A7W2IUP3"/>
<comment type="caution">
    <text evidence="2">The sequence shown here is derived from an EMBL/GenBank/DDBJ whole genome shotgun (WGS) entry which is preliminary data.</text>
</comment>
<dbReference type="RefSeq" id="WP_182109505.1">
    <property type="nucleotide sequence ID" value="NZ_JACFYF010000009.1"/>
</dbReference>
<organism evidence="2 3">
    <name type="scientific">Vibrio marinisediminis</name>
    <dbReference type="NCBI Taxonomy" id="2758441"/>
    <lineage>
        <taxon>Bacteria</taxon>
        <taxon>Pseudomonadati</taxon>
        <taxon>Pseudomonadota</taxon>
        <taxon>Gammaproteobacteria</taxon>
        <taxon>Vibrionales</taxon>
        <taxon>Vibrionaceae</taxon>
        <taxon>Vibrio</taxon>
    </lineage>
</organism>
<protein>
    <submittedName>
        <fullName evidence="2">Uncharacterized protein</fullName>
    </submittedName>
</protein>
<gene>
    <name evidence="2" type="ORF">H2O73_14105</name>
</gene>
<keyword evidence="3" id="KW-1185">Reference proteome</keyword>